<dbReference type="GO" id="GO:0005654">
    <property type="term" value="C:nucleoplasm"/>
    <property type="evidence" value="ECO:0007669"/>
    <property type="project" value="TreeGrafter"/>
</dbReference>
<proteinExistence type="inferred from homology"/>
<sequence>MGKLGKKARKFAKKNLQSVLRKQRKTKTFFKKRPSKGGKDKGENEVEKTAVVVTGSVDDRAIEVTSLDALFTDSDVEMDASDSDGYLSEDNSCLHVAESDTPHVFEGNNDIGTLSTNNRKMQEELIMQRKKLDRLKKKDPEFVEFLRSYKKKEVSRMEEMYSDEDEENDHISQLLDEDDSDKNKSKVLSTLLVSSWSERVKEDHNDSALSSLLNAYRDACHFGTELSGPADDDLCYRIQNSEAFCNVIIFMLQEADNIFRGLLKISPTTLKKETILELKNTSKWKKIKPFVKSYLRSTLFLLNQVTDSQILALSLTRLRASTIFFAAFPSLLQRLIKISVHLWATGSGDLSSCSFHIIKDVAAVFSSSFLDTCLTRTYKAYIARCKVVEIADIQHIEFLKNSFIELCSVDVQKSCAMAILSIKQLAKILQHGLKTKNEEAIKSICSWQYANCIDIWVSFITAYVEDYNLKSLLYTTIQLVNGVAYLFPGPRYFPLRVKCIKWLNSLSRSSGVFIPIASFLLDTLEHNTGKEGGKNVKAINLTSSLKLPKQWLKSHSFQVECVFLVIEMLSVHFAQWSYHISFPDLATIPLIRLRKFYELTNVESVKRSVKRLIDQVEQNVEFVQKKRDEVSYSPNDQQNADSFLQLEKGSLNSPFTQYYRSVMEKAASRNLHMFQEISNTHDSICSFPKRKRSEKGQTGNDVSDDLIGESGGKVLSGSAGTINSKRKRQRVPKV</sequence>
<dbReference type="PANTHER" id="PTHR12687:SF8">
    <property type="entry name" value="PROTEIN REBELOTE"/>
    <property type="match status" value="1"/>
</dbReference>
<dbReference type="Proteomes" id="UP000077755">
    <property type="component" value="Chromosome 2"/>
</dbReference>
<evidence type="ECO:0000256" key="5">
    <source>
        <dbReference type="SAM" id="MobiDB-lite"/>
    </source>
</evidence>
<organism evidence="6 7">
    <name type="scientific">Daucus carota subsp. sativus</name>
    <name type="common">Carrot</name>
    <dbReference type="NCBI Taxonomy" id="79200"/>
    <lineage>
        <taxon>Eukaryota</taxon>
        <taxon>Viridiplantae</taxon>
        <taxon>Streptophyta</taxon>
        <taxon>Embryophyta</taxon>
        <taxon>Tracheophyta</taxon>
        <taxon>Spermatophyta</taxon>
        <taxon>Magnoliopsida</taxon>
        <taxon>eudicotyledons</taxon>
        <taxon>Gunneridae</taxon>
        <taxon>Pentapetalae</taxon>
        <taxon>asterids</taxon>
        <taxon>campanulids</taxon>
        <taxon>Apiales</taxon>
        <taxon>Apiaceae</taxon>
        <taxon>Apioideae</taxon>
        <taxon>Scandiceae</taxon>
        <taxon>Daucinae</taxon>
        <taxon>Daucus</taxon>
        <taxon>Daucus sect. Daucus</taxon>
    </lineage>
</organism>
<keyword evidence="7" id="KW-1185">Reference proteome</keyword>
<dbReference type="GO" id="GO:0030690">
    <property type="term" value="C:Noc1p-Noc2p complex"/>
    <property type="evidence" value="ECO:0007669"/>
    <property type="project" value="TreeGrafter"/>
</dbReference>
<accession>A0AAF1APG8</accession>
<comment type="subcellular location">
    <subcellularLocation>
        <location evidence="1">Nucleus</location>
    </subcellularLocation>
</comment>
<dbReference type="Pfam" id="PF03715">
    <property type="entry name" value="Noc2"/>
    <property type="match status" value="1"/>
</dbReference>
<dbReference type="GO" id="GO:0042273">
    <property type="term" value="P:ribosomal large subunit biogenesis"/>
    <property type="evidence" value="ECO:0007669"/>
    <property type="project" value="TreeGrafter"/>
</dbReference>
<evidence type="ECO:0000313" key="6">
    <source>
        <dbReference type="EMBL" id="WOG88052.1"/>
    </source>
</evidence>
<dbReference type="AlphaFoldDB" id="A0AAF1APG8"/>
<evidence type="ECO:0000256" key="1">
    <source>
        <dbReference type="ARBA" id="ARBA00004123"/>
    </source>
</evidence>
<dbReference type="GO" id="GO:0030691">
    <property type="term" value="C:Noc2p-Noc3p complex"/>
    <property type="evidence" value="ECO:0007669"/>
    <property type="project" value="TreeGrafter"/>
</dbReference>
<protein>
    <recommendedName>
        <fullName evidence="8">Nucleolar complex protein 2 homolog</fullName>
    </recommendedName>
</protein>
<evidence type="ECO:0000256" key="2">
    <source>
        <dbReference type="ARBA" id="ARBA00005907"/>
    </source>
</evidence>
<evidence type="ECO:0000256" key="3">
    <source>
        <dbReference type="ARBA" id="ARBA00023242"/>
    </source>
</evidence>
<evidence type="ECO:0000256" key="4">
    <source>
        <dbReference type="SAM" id="Coils"/>
    </source>
</evidence>
<dbReference type="EMBL" id="CP093344">
    <property type="protein sequence ID" value="WOG88052.1"/>
    <property type="molecule type" value="Genomic_DNA"/>
</dbReference>
<reference evidence="6" key="1">
    <citation type="journal article" date="2016" name="Nat. Genet.">
        <title>A high-quality carrot genome assembly provides new insights into carotenoid accumulation and asterid genome evolution.</title>
        <authorList>
            <person name="Iorizzo M."/>
            <person name="Ellison S."/>
            <person name="Senalik D."/>
            <person name="Zeng P."/>
            <person name="Satapoomin P."/>
            <person name="Huang J."/>
            <person name="Bowman M."/>
            <person name="Iovene M."/>
            <person name="Sanseverino W."/>
            <person name="Cavagnaro P."/>
            <person name="Yildiz M."/>
            <person name="Macko-Podgorni A."/>
            <person name="Moranska E."/>
            <person name="Grzebelus E."/>
            <person name="Grzebelus D."/>
            <person name="Ashrafi H."/>
            <person name="Zheng Z."/>
            <person name="Cheng S."/>
            <person name="Spooner D."/>
            <person name="Van Deynze A."/>
            <person name="Simon P."/>
        </authorList>
    </citation>
    <scope>NUCLEOTIDE SEQUENCE</scope>
    <source>
        <tissue evidence="6">Leaf</tissue>
    </source>
</reference>
<feature type="compositionally biased region" description="Basic residues" evidence="5">
    <location>
        <begin position="23"/>
        <end position="36"/>
    </location>
</feature>
<feature type="coiled-coil region" evidence="4">
    <location>
        <begin position="599"/>
        <end position="626"/>
    </location>
</feature>
<comment type="similarity">
    <text evidence="2">Belongs to the NOC2 family.</text>
</comment>
<feature type="region of interest" description="Disordered" evidence="5">
    <location>
        <begin position="23"/>
        <end position="46"/>
    </location>
</feature>
<keyword evidence="4" id="KW-0175">Coiled coil</keyword>
<keyword evidence="3" id="KW-0539">Nucleus</keyword>
<gene>
    <name evidence="6" type="ORF">DCAR_0207285</name>
</gene>
<evidence type="ECO:0000313" key="7">
    <source>
        <dbReference type="Proteomes" id="UP000077755"/>
    </source>
</evidence>
<feature type="compositionally biased region" description="Basic residues" evidence="5">
    <location>
        <begin position="724"/>
        <end position="734"/>
    </location>
</feature>
<dbReference type="InterPro" id="IPR005343">
    <property type="entry name" value="Noc2"/>
</dbReference>
<reference evidence="6" key="2">
    <citation type="submission" date="2022-03" db="EMBL/GenBank/DDBJ databases">
        <title>Draft title - Genomic analysis of global carrot germplasm unveils the trajectory of domestication and the origin of high carotenoid orange carrot.</title>
        <authorList>
            <person name="Iorizzo M."/>
            <person name="Ellison S."/>
            <person name="Senalik D."/>
            <person name="Macko-Podgorni A."/>
            <person name="Grzebelus D."/>
            <person name="Bostan H."/>
            <person name="Rolling W."/>
            <person name="Curaba J."/>
            <person name="Simon P."/>
        </authorList>
    </citation>
    <scope>NUCLEOTIDE SEQUENCE</scope>
    <source>
        <tissue evidence="6">Leaf</tissue>
    </source>
</reference>
<evidence type="ECO:0008006" key="8">
    <source>
        <dbReference type="Google" id="ProtNLM"/>
    </source>
</evidence>
<name>A0AAF1APG8_DAUCS</name>
<dbReference type="PANTHER" id="PTHR12687">
    <property type="entry name" value="NUCLEOLAR COMPLEX 2 AND RAD4-RELATED"/>
    <property type="match status" value="1"/>
</dbReference>
<dbReference type="GO" id="GO:0005730">
    <property type="term" value="C:nucleolus"/>
    <property type="evidence" value="ECO:0007669"/>
    <property type="project" value="TreeGrafter"/>
</dbReference>
<feature type="compositionally biased region" description="Basic and acidic residues" evidence="5">
    <location>
        <begin position="37"/>
        <end position="46"/>
    </location>
</feature>
<feature type="region of interest" description="Disordered" evidence="5">
    <location>
        <begin position="686"/>
        <end position="734"/>
    </location>
</feature>